<dbReference type="OrthoDB" id="3640263at2759"/>
<evidence type="ECO:0000313" key="3">
    <source>
        <dbReference type="EMBL" id="KAF2871918.1"/>
    </source>
</evidence>
<dbReference type="PANTHER" id="PTHR38795">
    <property type="entry name" value="DUF6604 DOMAIN-CONTAINING PROTEIN"/>
    <property type="match status" value="1"/>
</dbReference>
<keyword evidence="4" id="KW-1185">Reference proteome</keyword>
<comment type="caution">
    <text evidence="3">The sequence shown here is derived from an EMBL/GenBank/DDBJ whole genome shotgun (WGS) entry which is preliminary data.</text>
</comment>
<dbReference type="Proteomes" id="UP000481861">
    <property type="component" value="Unassembled WGS sequence"/>
</dbReference>
<dbReference type="Pfam" id="PF20253">
    <property type="entry name" value="DUF6604"/>
    <property type="match status" value="1"/>
</dbReference>
<organism evidence="3 4">
    <name type="scientific">Massariosphaeria phaeospora</name>
    <dbReference type="NCBI Taxonomy" id="100035"/>
    <lineage>
        <taxon>Eukaryota</taxon>
        <taxon>Fungi</taxon>
        <taxon>Dikarya</taxon>
        <taxon>Ascomycota</taxon>
        <taxon>Pezizomycotina</taxon>
        <taxon>Dothideomycetes</taxon>
        <taxon>Pleosporomycetidae</taxon>
        <taxon>Pleosporales</taxon>
        <taxon>Pleosporales incertae sedis</taxon>
        <taxon>Massariosphaeria</taxon>
    </lineage>
</organism>
<protein>
    <recommendedName>
        <fullName evidence="2">DUF6604 domain-containing protein</fullName>
    </recommendedName>
</protein>
<gene>
    <name evidence="3" type="ORF">BDV95DRAFT_606486</name>
</gene>
<evidence type="ECO:0000313" key="4">
    <source>
        <dbReference type="Proteomes" id="UP000481861"/>
    </source>
</evidence>
<proteinExistence type="predicted"/>
<evidence type="ECO:0000256" key="1">
    <source>
        <dbReference type="SAM" id="MobiDB-lite"/>
    </source>
</evidence>
<name>A0A7C8M8H4_9PLEO</name>
<dbReference type="EMBL" id="JAADJZ010000010">
    <property type="protein sequence ID" value="KAF2871918.1"/>
    <property type="molecule type" value="Genomic_DNA"/>
</dbReference>
<accession>A0A7C8M8H4</accession>
<reference evidence="3 4" key="1">
    <citation type="submission" date="2020-01" db="EMBL/GenBank/DDBJ databases">
        <authorList>
            <consortium name="DOE Joint Genome Institute"/>
            <person name="Haridas S."/>
            <person name="Albert R."/>
            <person name="Binder M."/>
            <person name="Bloem J."/>
            <person name="Labutti K."/>
            <person name="Salamov A."/>
            <person name="Andreopoulos B."/>
            <person name="Baker S.E."/>
            <person name="Barry K."/>
            <person name="Bills G."/>
            <person name="Bluhm B.H."/>
            <person name="Cannon C."/>
            <person name="Castanera R."/>
            <person name="Culley D.E."/>
            <person name="Daum C."/>
            <person name="Ezra D."/>
            <person name="Gonzalez J.B."/>
            <person name="Henrissat B."/>
            <person name="Kuo A."/>
            <person name="Liang C."/>
            <person name="Lipzen A."/>
            <person name="Lutzoni F."/>
            <person name="Magnuson J."/>
            <person name="Mondo S."/>
            <person name="Nolan M."/>
            <person name="Ohm R."/>
            <person name="Pangilinan J."/>
            <person name="Park H.-J.H."/>
            <person name="Ramirez L."/>
            <person name="Alfaro M."/>
            <person name="Sun H."/>
            <person name="Tritt A."/>
            <person name="Yoshinaga Y."/>
            <person name="Zwiers L.-H.L."/>
            <person name="Turgeon B.G."/>
            <person name="Goodwin S.B."/>
            <person name="Spatafora J.W."/>
            <person name="Crous P.W."/>
            <person name="Grigoriev I.V."/>
        </authorList>
    </citation>
    <scope>NUCLEOTIDE SEQUENCE [LARGE SCALE GENOMIC DNA]</scope>
    <source>
        <strain evidence="3 4">CBS 611.86</strain>
    </source>
</reference>
<dbReference type="InterPro" id="IPR046539">
    <property type="entry name" value="DUF6604"/>
</dbReference>
<feature type="domain" description="DUF6604" evidence="2">
    <location>
        <begin position="12"/>
        <end position="204"/>
    </location>
</feature>
<evidence type="ECO:0000259" key="2">
    <source>
        <dbReference type="Pfam" id="PF20253"/>
    </source>
</evidence>
<feature type="region of interest" description="Disordered" evidence="1">
    <location>
        <begin position="43"/>
        <end position="66"/>
    </location>
</feature>
<dbReference type="AlphaFoldDB" id="A0A7C8M8H4"/>
<dbReference type="PANTHER" id="PTHR38795:SF1">
    <property type="entry name" value="DUF6604 DOMAIN-CONTAINING PROTEIN"/>
    <property type="match status" value="1"/>
</dbReference>
<sequence>MGLSPLLVDTYRRYKSGTKTFVQWLATTARATRAVDDVFDGDSIREDRGKQNGKKRNNPNRYPKTHAVPMGLISRLTDAITTDKSARVPPFILVVLKDVIPARKSCAAWYQAHQTDETTTNKTHNDGYQYFISILEESYDALLPLKEKKDAKRTGGKGQDVNGLPSANIFEHLDVEDCSDTDFGLDNASQPTKNTADSYRLERQQRMYPTVMDTAIDVMRRLNETFIDDFPRFEQHHEVIAYLYQSYCDPNSKATIQNQTEHFATYESDGLRLSSKTFFCDRILHILRQFYSIATGTSCNEEKKAEFSTNRDGLVQAVCVMRNKKKFYMWAVFAVQLFLDTHRELKSEVKRGLADFRKETDWLLVALQDCHDFGQTNDIDAWHRLNNPVVADIIESLKELVKTDIIQGMKKYYFKDSFDRYDWGDYFLFENHPMFCGLLLQKWLVRCHQLGIDLAGHQNALKATIFLKHAAQLTHQASAYPRWADMDYIIDMHGEPWIFVGGKPELIQQCHSRFELAMGTSAAVLTRNHPGPAHRWVARGHLPTNTNRSRIRKSFSIVRYAQASQWNSGQDTKDARATNNPGVMLEALVKKYLDADDLGCFANPLAGKKKGRQILTPLQCLAVFKQAMKADEFALRFDLLTLNRRCVEFLRRVQRVCVLRSPLEYSPQDCDVDVALIPVAHMLSGVAGAPRQQPTRFRETCQLLRKVIAEEGNAEYLKAAARVGVVTPRWPPVPPSSPSATDPDALRTIFAVFGQRDDFRKHQEEVLSTPLDVARRLPDDILRKTGYYKAVGGVGYVGYVGDHQAPVEFLHHDDNAIGNFTEKVKAAAGL</sequence>